<dbReference type="InterPro" id="IPR029044">
    <property type="entry name" value="Nucleotide-diphossugar_trans"/>
</dbReference>
<feature type="domain" description="Nucleotidyl transferase" evidence="9">
    <location>
        <begin position="5"/>
        <end position="282"/>
    </location>
</feature>
<feature type="domain" description="MannoseP isomerase/GMP-like beta-helix" evidence="11">
    <location>
        <begin position="296"/>
        <end position="344"/>
    </location>
</feature>
<dbReference type="FunFam" id="3.90.550.10:FF:000046">
    <property type="entry name" value="Mannose-1-phosphate guanylyltransferase (GDP)"/>
    <property type="match status" value="1"/>
</dbReference>
<proteinExistence type="inferred from homology"/>
<dbReference type="GO" id="GO:0009298">
    <property type="term" value="P:GDP-mannose biosynthetic process"/>
    <property type="evidence" value="ECO:0007669"/>
    <property type="project" value="TreeGrafter"/>
</dbReference>
<dbReference type="RefSeq" id="WP_199263631.1">
    <property type="nucleotide sequence ID" value="NZ_CP054140.1"/>
</dbReference>
<dbReference type="EMBL" id="CP054140">
    <property type="protein sequence ID" value="QQG64799.1"/>
    <property type="molecule type" value="Genomic_DNA"/>
</dbReference>
<dbReference type="EC" id="2.7.7.13" evidence="2"/>
<comment type="similarity">
    <text evidence="1 8">Belongs to the mannose-6-phosphate isomerase type 2 family.</text>
</comment>
<keyword evidence="4 12" id="KW-0548">Nucleotidyltransferase</keyword>
<dbReference type="Gene3D" id="3.90.550.10">
    <property type="entry name" value="Spore Coat Polysaccharide Biosynthesis Protein SpsA, Chain A"/>
    <property type="match status" value="1"/>
</dbReference>
<dbReference type="PANTHER" id="PTHR46390">
    <property type="entry name" value="MANNOSE-1-PHOSPHATE GUANYLYLTRANSFERASE"/>
    <property type="match status" value="1"/>
</dbReference>
<dbReference type="Proteomes" id="UP000596092">
    <property type="component" value="Chromosome"/>
</dbReference>
<keyword evidence="3 12" id="KW-0808">Transferase</keyword>
<dbReference type="GO" id="GO:0004475">
    <property type="term" value="F:mannose-1-phosphate guanylyltransferase (GTP) activity"/>
    <property type="evidence" value="ECO:0007669"/>
    <property type="project" value="UniProtKB-EC"/>
</dbReference>
<dbReference type="GO" id="GO:0016853">
    <property type="term" value="F:isomerase activity"/>
    <property type="evidence" value="ECO:0007669"/>
    <property type="project" value="UniProtKB-KW"/>
</dbReference>
<evidence type="ECO:0000259" key="10">
    <source>
        <dbReference type="Pfam" id="PF01050"/>
    </source>
</evidence>
<name>A0A7T5VBG0_9BACT</name>
<dbReference type="KEGG" id="dog:HP555_02435"/>
<dbReference type="PANTHER" id="PTHR46390:SF1">
    <property type="entry name" value="MANNOSE-1-PHOSPHATE GUANYLYLTRANSFERASE"/>
    <property type="match status" value="1"/>
</dbReference>
<dbReference type="Pfam" id="PF00483">
    <property type="entry name" value="NTP_transferase"/>
    <property type="match status" value="1"/>
</dbReference>
<dbReference type="AlphaFoldDB" id="A0A7T5VBG0"/>
<dbReference type="InterPro" id="IPR011051">
    <property type="entry name" value="RmlC_Cupin_sf"/>
</dbReference>
<dbReference type="CDD" id="cd02509">
    <property type="entry name" value="GDP-M1P_Guanylyltransferase"/>
    <property type="match status" value="1"/>
</dbReference>
<gene>
    <name evidence="12" type="ORF">HP555_02435</name>
</gene>
<sequence length="469" mass="51610">MAIQPIILAGGTGSRLWPLSRELYPKQVISLTGERSLLQTTIHRVVQLENTLPPLIVVGEDHRFLAKSQLEDLGIPLDVRILLEPHGKNTAPAICGAAAYVSSQGRGGDVLLVLPADHLILKPKEFEVAVREAAELARQGRIVTFGIVPDHPETGYGYIAKGEGYAVASFVEKPDLATAEQYYASGGYLWNSGMFAFTADTLLSEMQIHAPDIVAAMTESIAAGQGDGLFFRFGDTAMAACPSDSIDYALMEKTKLAAVVQADLGWSDIGSWRALWEVSVKDELGNVVHGDVLLEDVQDSLIRSEHTLVAAVGLDSTMVVETADAVLVAPLDRSQDVKKIVDKLKYNKRGEYHVHRTVFRPWGSYTTLEIQERFQIKRITVNPGASLSLQMHHHRHEHWVVVTGTAKVQRGEQTILLKEDESTYIPSCTVHRLENPGVIPLELIEVQIGSYLGEDDIVRFDDEYGRVSK</sequence>
<dbReference type="GO" id="GO:0005525">
    <property type="term" value="F:GTP binding"/>
    <property type="evidence" value="ECO:0007669"/>
    <property type="project" value="UniProtKB-KW"/>
</dbReference>
<reference evidence="12 13" key="1">
    <citation type="submission" date="2020-05" db="EMBL/GenBank/DDBJ databases">
        <title>Complete genome of Desulfobulbus oligotrophicus.</title>
        <authorList>
            <person name="Podar M."/>
        </authorList>
    </citation>
    <scope>NUCLEOTIDE SEQUENCE [LARGE SCALE GENOMIC DNA]</scope>
    <source>
        <strain evidence="12 13">Prop6</strain>
    </source>
</reference>
<evidence type="ECO:0000256" key="1">
    <source>
        <dbReference type="ARBA" id="ARBA00006115"/>
    </source>
</evidence>
<evidence type="ECO:0000256" key="7">
    <source>
        <dbReference type="ARBA" id="ARBA00047343"/>
    </source>
</evidence>
<dbReference type="SUPFAM" id="SSF53448">
    <property type="entry name" value="Nucleotide-diphospho-sugar transferases"/>
    <property type="match status" value="1"/>
</dbReference>
<dbReference type="FunFam" id="2.60.120.10:FF:000032">
    <property type="entry name" value="Mannose-1-phosphate guanylyltransferase/mannose-6-phosphate isomerase"/>
    <property type="match status" value="1"/>
</dbReference>
<keyword evidence="13" id="KW-1185">Reference proteome</keyword>
<evidence type="ECO:0000256" key="8">
    <source>
        <dbReference type="RuleBase" id="RU004190"/>
    </source>
</evidence>
<dbReference type="InterPro" id="IPR049577">
    <property type="entry name" value="GMPP_N"/>
</dbReference>
<evidence type="ECO:0000313" key="12">
    <source>
        <dbReference type="EMBL" id="QQG64799.1"/>
    </source>
</evidence>
<organism evidence="12 13">
    <name type="scientific">Desulfobulbus oligotrophicus</name>
    <dbReference type="NCBI Taxonomy" id="1909699"/>
    <lineage>
        <taxon>Bacteria</taxon>
        <taxon>Pseudomonadati</taxon>
        <taxon>Thermodesulfobacteriota</taxon>
        <taxon>Desulfobulbia</taxon>
        <taxon>Desulfobulbales</taxon>
        <taxon>Desulfobulbaceae</taxon>
        <taxon>Desulfobulbus</taxon>
    </lineage>
</organism>
<dbReference type="InterPro" id="IPR014710">
    <property type="entry name" value="RmlC-like_jellyroll"/>
</dbReference>
<accession>A0A7T5VBG0</accession>
<dbReference type="InterPro" id="IPR005835">
    <property type="entry name" value="NTP_transferase_dom"/>
</dbReference>
<evidence type="ECO:0000256" key="6">
    <source>
        <dbReference type="ARBA" id="ARBA00023134"/>
    </source>
</evidence>
<dbReference type="Gene3D" id="2.60.120.10">
    <property type="entry name" value="Jelly Rolls"/>
    <property type="match status" value="1"/>
</dbReference>
<dbReference type="GO" id="GO:0000271">
    <property type="term" value="P:polysaccharide biosynthetic process"/>
    <property type="evidence" value="ECO:0007669"/>
    <property type="project" value="InterPro"/>
</dbReference>
<comment type="catalytic activity">
    <reaction evidence="7">
        <text>alpha-D-mannose 1-phosphate + GTP + H(+) = GDP-alpha-D-mannose + diphosphate</text>
        <dbReference type="Rhea" id="RHEA:15229"/>
        <dbReference type="ChEBI" id="CHEBI:15378"/>
        <dbReference type="ChEBI" id="CHEBI:33019"/>
        <dbReference type="ChEBI" id="CHEBI:37565"/>
        <dbReference type="ChEBI" id="CHEBI:57527"/>
        <dbReference type="ChEBI" id="CHEBI:58409"/>
        <dbReference type="EC" id="2.7.7.13"/>
    </reaction>
</comment>
<dbReference type="CDD" id="cd02213">
    <property type="entry name" value="cupin_PMI_typeII_C"/>
    <property type="match status" value="1"/>
</dbReference>
<evidence type="ECO:0000256" key="5">
    <source>
        <dbReference type="ARBA" id="ARBA00022741"/>
    </source>
</evidence>
<evidence type="ECO:0000256" key="2">
    <source>
        <dbReference type="ARBA" id="ARBA00012387"/>
    </source>
</evidence>
<dbReference type="NCBIfam" id="TIGR01479">
    <property type="entry name" value="GMP_PMI"/>
    <property type="match status" value="1"/>
</dbReference>
<dbReference type="Pfam" id="PF22640">
    <property type="entry name" value="ManC_GMP_beta-helix"/>
    <property type="match status" value="1"/>
</dbReference>
<dbReference type="SUPFAM" id="SSF51182">
    <property type="entry name" value="RmlC-like cupins"/>
    <property type="match status" value="1"/>
</dbReference>
<evidence type="ECO:0000256" key="4">
    <source>
        <dbReference type="ARBA" id="ARBA00022695"/>
    </source>
</evidence>
<evidence type="ECO:0000313" key="13">
    <source>
        <dbReference type="Proteomes" id="UP000596092"/>
    </source>
</evidence>
<evidence type="ECO:0000259" key="11">
    <source>
        <dbReference type="Pfam" id="PF22640"/>
    </source>
</evidence>
<dbReference type="InterPro" id="IPR001538">
    <property type="entry name" value="Man6P_isomerase-2_C"/>
</dbReference>
<dbReference type="Pfam" id="PF01050">
    <property type="entry name" value="MannoseP_isomer"/>
    <property type="match status" value="1"/>
</dbReference>
<dbReference type="InterPro" id="IPR054566">
    <property type="entry name" value="ManC/GMP-like_b-helix"/>
</dbReference>
<keyword evidence="6" id="KW-0342">GTP-binding</keyword>
<dbReference type="InterPro" id="IPR006375">
    <property type="entry name" value="Man1P_GuaTrfase/Man6P_Isoase"/>
</dbReference>
<evidence type="ECO:0000256" key="3">
    <source>
        <dbReference type="ARBA" id="ARBA00022679"/>
    </source>
</evidence>
<evidence type="ECO:0000259" key="9">
    <source>
        <dbReference type="Pfam" id="PF00483"/>
    </source>
</evidence>
<keyword evidence="12" id="KW-0413">Isomerase</keyword>
<keyword evidence="5" id="KW-0547">Nucleotide-binding</keyword>
<dbReference type="InterPro" id="IPR051161">
    <property type="entry name" value="Mannose-6P_isomerase_type2"/>
</dbReference>
<feature type="domain" description="Mannose-6-phosphate isomerase type II C-terminal" evidence="10">
    <location>
        <begin position="348"/>
        <end position="462"/>
    </location>
</feature>
<protein>
    <recommendedName>
        <fullName evidence="2">mannose-1-phosphate guanylyltransferase</fullName>
        <ecNumber evidence="2">2.7.7.13</ecNumber>
    </recommendedName>
</protein>